<comment type="caution">
    <text evidence="2">The sequence shown here is derived from an EMBL/GenBank/DDBJ whole genome shotgun (WGS) entry which is preliminary data.</text>
</comment>
<reference evidence="2" key="1">
    <citation type="journal article" date="2014" name="Int. J. Syst. Evol. Microbiol.">
        <title>Complete genome sequence of Corynebacterium casei LMG S-19264T (=DSM 44701T), isolated from a smear-ripened cheese.</title>
        <authorList>
            <consortium name="US DOE Joint Genome Institute (JGI-PGF)"/>
            <person name="Walter F."/>
            <person name="Albersmeier A."/>
            <person name="Kalinowski J."/>
            <person name="Ruckert C."/>
        </authorList>
    </citation>
    <scope>NUCLEOTIDE SEQUENCE</scope>
    <source>
        <strain evidence="2">JCM 3093</strain>
    </source>
</reference>
<evidence type="ECO:0000313" key="2">
    <source>
        <dbReference type="EMBL" id="GGK80811.1"/>
    </source>
</evidence>
<evidence type="ECO:0000313" key="3">
    <source>
        <dbReference type="Proteomes" id="UP000627984"/>
    </source>
</evidence>
<dbReference type="Proteomes" id="UP000627984">
    <property type="component" value="Unassembled WGS sequence"/>
</dbReference>
<keyword evidence="1" id="KW-0472">Membrane</keyword>
<proteinExistence type="predicted"/>
<reference evidence="2" key="2">
    <citation type="submission" date="2022-09" db="EMBL/GenBank/DDBJ databases">
        <authorList>
            <person name="Sun Q."/>
            <person name="Ohkuma M."/>
        </authorList>
    </citation>
    <scope>NUCLEOTIDE SEQUENCE</scope>
    <source>
        <strain evidence="2">JCM 3093</strain>
    </source>
</reference>
<dbReference type="AlphaFoldDB" id="A0AA37BK27"/>
<feature type="transmembrane region" description="Helical" evidence="1">
    <location>
        <begin position="12"/>
        <end position="36"/>
    </location>
</feature>
<accession>A0AA37BK27</accession>
<gene>
    <name evidence="2" type="ORF">GCM10010126_45140</name>
</gene>
<protein>
    <submittedName>
        <fullName evidence="2">Uncharacterized protein</fullName>
    </submittedName>
</protein>
<name>A0AA37BK27_9ACTN</name>
<organism evidence="2 3">
    <name type="scientific">Planomonospora parontospora</name>
    <dbReference type="NCBI Taxonomy" id="58119"/>
    <lineage>
        <taxon>Bacteria</taxon>
        <taxon>Bacillati</taxon>
        <taxon>Actinomycetota</taxon>
        <taxon>Actinomycetes</taxon>
        <taxon>Streptosporangiales</taxon>
        <taxon>Streptosporangiaceae</taxon>
        <taxon>Planomonospora</taxon>
    </lineage>
</organism>
<dbReference type="EMBL" id="BMQD01000014">
    <property type="protein sequence ID" value="GGK80811.1"/>
    <property type="molecule type" value="Genomic_DNA"/>
</dbReference>
<keyword evidence="1" id="KW-1133">Transmembrane helix</keyword>
<evidence type="ECO:0000256" key="1">
    <source>
        <dbReference type="SAM" id="Phobius"/>
    </source>
</evidence>
<sequence length="100" mass="10354">MRPVLPGCGRFVVAGVGSHGGGPVVLAAVAAGLWWFPASGLDSGARGSVLYTPPGPPARPRAPLLRRTDVGRSVSLSGRPAFSPALKRAVRVRFRAGRRS</sequence>
<keyword evidence="1" id="KW-0812">Transmembrane</keyword>